<dbReference type="RefSeq" id="WP_348953728.1">
    <property type="nucleotide sequence ID" value="NZ_JBDZYD010000009.1"/>
</dbReference>
<dbReference type="SUPFAM" id="SSF51735">
    <property type="entry name" value="NAD(P)-binding Rossmann-fold domains"/>
    <property type="match status" value="1"/>
</dbReference>
<dbReference type="Gene3D" id="3.40.50.720">
    <property type="entry name" value="NAD(P)-binding Rossmann-like Domain"/>
    <property type="match status" value="1"/>
</dbReference>
<dbReference type="Pfam" id="PF00106">
    <property type="entry name" value="adh_short"/>
    <property type="match status" value="1"/>
</dbReference>
<proteinExistence type="predicted"/>
<dbReference type="InterPro" id="IPR002347">
    <property type="entry name" value="SDR_fam"/>
</dbReference>
<organism evidence="1 2">
    <name type="scientific">Amycolatopsis melonis</name>
    <dbReference type="NCBI Taxonomy" id="3156488"/>
    <lineage>
        <taxon>Bacteria</taxon>
        <taxon>Bacillati</taxon>
        <taxon>Actinomycetota</taxon>
        <taxon>Actinomycetes</taxon>
        <taxon>Pseudonocardiales</taxon>
        <taxon>Pseudonocardiaceae</taxon>
        <taxon>Amycolatopsis</taxon>
    </lineage>
</organism>
<dbReference type="PANTHER" id="PTHR43431:SF7">
    <property type="entry name" value="OXIDOREDUCTASE, SHORT CHAIN DEHYDROGENASE_REDUCTASE FAMILY (AFU_ORTHOLOGUE AFUA_5G14000)"/>
    <property type="match status" value="1"/>
</dbReference>
<dbReference type="EMBL" id="JBDZYD010000009">
    <property type="protein sequence ID" value="MEQ0562251.1"/>
    <property type="molecule type" value="Genomic_DNA"/>
</dbReference>
<dbReference type="Proteomes" id="UP001440984">
    <property type="component" value="Unassembled WGS sequence"/>
</dbReference>
<reference evidence="1 2" key="1">
    <citation type="submission" date="2024-05" db="EMBL/GenBank/DDBJ databases">
        <authorList>
            <person name="Zhao H."/>
            <person name="Xu Y."/>
            <person name="Lin S."/>
            <person name="Spain J.C."/>
            <person name="Zhou N.-Y."/>
        </authorList>
    </citation>
    <scope>NUCLEOTIDE SEQUENCE [LARGE SCALE GENOMIC DNA]</scope>
    <source>
        <strain evidence="1 2">NEAU-NG30</strain>
    </source>
</reference>
<evidence type="ECO:0000313" key="1">
    <source>
        <dbReference type="EMBL" id="MEQ0562251.1"/>
    </source>
</evidence>
<sequence>MPKVLAVLGAGPGLGLSIARRFGREGFTTALVSRSDARHAAYRAALPGVTALTYTADVTDEAQLRGVLARITEDAGEIDTVYFGPADAGAGPGITPLTEAGADALRTPFESIVVPAARLVEAVLPGMLARGSGALLFAGGLSGKYPMPMLGNLGPASAALRMYVLALHEALRDKGIYAGALTIGGLIEGGDIHKLLTEQDHGIPVGTLNPDAIADRAWSLYAGREEAEAEFNAMAAV</sequence>
<dbReference type="PANTHER" id="PTHR43431">
    <property type="entry name" value="OXIDOREDUCTASE, SHORT CHAIN DEHYDROGENASE/REDUCTASE FAMILY (AFU_ORTHOLOGUE AFUA_5G14000)"/>
    <property type="match status" value="1"/>
</dbReference>
<accession>A0ABV0LJ95</accession>
<comment type="caution">
    <text evidence="1">The sequence shown here is derived from an EMBL/GenBank/DDBJ whole genome shotgun (WGS) entry which is preliminary data.</text>
</comment>
<gene>
    <name evidence="1" type="ORF">ABJI51_24475</name>
</gene>
<protein>
    <submittedName>
        <fullName evidence="1">SDR family NAD(P)-dependent oxidoreductase</fullName>
    </submittedName>
</protein>
<evidence type="ECO:0000313" key="2">
    <source>
        <dbReference type="Proteomes" id="UP001440984"/>
    </source>
</evidence>
<dbReference type="InterPro" id="IPR036291">
    <property type="entry name" value="NAD(P)-bd_dom_sf"/>
</dbReference>
<name>A0ABV0LJ95_9PSEU</name>
<keyword evidence="2" id="KW-1185">Reference proteome</keyword>
<dbReference type="PRINTS" id="PR00081">
    <property type="entry name" value="GDHRDH"/>
</dbReference>